<dbReference type="STRING" id="246200.SPO3498a"/>
<sequence>MINRRNFVLAGVFAVLAGCTQQQLVDAGTASNLRVAEVSVSTQVTRENTAIPKQQILDTVQTKSFSRLSSANRAGGRPVRVHVDVVQFHIANPALAALIGADTSTINTEVSLFDMKTGALIGDKFEVHGATENYGIGILGAAFIRTPKKELDEATDSLANNMKIAIFGE</sequence>
<dbReference type="PROSITE" id="PS51257">
    <property type="entry name" value="PROKAR_LIPOPROTEIN"/>
    <property type="match status" value="1"/>
</dbReference>
<evidence type="ECO:0008006" key="3">
    <source>
        <dbReference type="Google" id="ProtNLM"/>
    </source>
</evidence>
<dbReference type="AlphaFoldDB" id="V5UYY2"/>
<gene>
    <name evidence="1" type="ORF">SPO3498a</name>
</gene>
<dbReference type="RefSeq" id="WP_030003263.1">
    <property type="nucleotide sequence ID" value="NC_003911.12"/>
</dbReference>
<evidence type="ECO:0000313" key="1">
    <source>
        <dbReference type="EMBL" id="AHB86033.1"/>
    </source>
</evidence>
<accession>V5UYY2</accession>
<keyword evidence="2" id="KW-1185">Reference proteome</keyword>
<dbReference type="PaxDb" id="246200-SPO3498a"/>
<dbReference type="Proteomes" id="UP000001023">
    <property type="component" value="Chromosome"/>
</dbReference>
<evidence type="ECO:0000313" key="2">
    <source>
        <dbReference type="Proteomes" id="UP000001023"/>
    </source>
</evidence>
<dbReference type="EMBL" id="CP000031">
    <property type="protein sequence ID" value="AHB86033.1"/>
    <property type="molecule type" value="Genomic_DNA"/>
</dbReference>
<name>V5UYY2_RUEPO</name>
<dbReference type="OrthoDB" id="7743781at2"/>
<proteinExistence type="predicted"/>
<dbReference type="HOGENOM" id="CLU_1577356_0_0_5"/>
<reference evidence="1 2" key="2">
    <citation type="journal article" date="2014" name="Stand. Genomic Sci.">
        <title>An updated genome annotation for the model marine bacterium Ruegeria pomeroyi DSS-3.</title>
        <authorList>
            <person name="Rivers A.R."/>
            <person name="Smith C.B."/>
            <person name="Moran M.A."/>
        </authorList>
    </citation>
    <scope>GENOME REANNOTATION</scope>
    <source>
        <strain evidence="2">ATCC 700808 / DSM 15171 / DSS-3</strain>
    </source>
</reference>
<dbReference type="KEGG" id="sil:SPO3498a"/>
<organism evidence="1 2">
    <name type="scientific">Ruegeria pomeroyi (strain ATCC 700808 / DSM 15171 / DSS-3)</name>
    <name type="common">Silicibacter pomeroyi</name>
    <dbReference type="NCBI Taxonomy" id="246200"/>
    <lineage>
        <taxon>Bacteria</taxon>
        <taxon>Pseudomonadati</taxon>
        <taxon>Pseudomonadota</taxon>
        <taxon>Alphaproteobacteria</taxon>
        <taxon>Rhodobacterales</taxon>
        <taxon>Roseobacteraceae</taxon>
        <taxon>Ruegeria</taxon>
    </lineage>
</organism>
<dbReference type="eggNOG" id="ENOG502ZHG1">
    <property type="taxonomic scope" value="Bacteria"/>
</dbReference>
<reference evidence="1 2" key="1">
    <citation type="journal article" date="2004" name="Nature">
        <title>Genome sequence of Silicibacter pomeroyi reveals adaptations to the marine environment.</title>
        <authorList>
            <person name="Moran M.A."/>
            <person name="Buchan A."/>
            <person name="Gonzalez J.M."/>
            <person name="Heidelberg J.F."/>
            <person name="Whitman W.B."/>
            <person name="Kiene R.P."/>
            <person name="Henriksen J.R."/>
            <person name="King G.M."/>
            <person name="Belas R."/>
            <person name="Fuqua C."/>
            <person name="Brinkac L."/>
            <person name="Lewis M."/>
            <person name="Johri S."/>
            <person name="Weaver B."/>
            <person name="Pai G."/>
            <person name="Eisen J.A."/>
            <person name="Rahe E."/>
            <person name="Sheldon W.M."/>
            <person name="Ye W."/>
            <person name="Miller T.R."/>
            <person name="Carlton J."/>
            <person name="Rasko D.A."/>
            <person name="Paulsen I.T."/>
            <person name="Ren Q."/>
            <person name="Daugherty S.C."/>
            <person name="Deboy R.T."/>
            <person name="Dodson R.J."/>
            <person name="Durkin A.S."/>
            <person name="Madupu R."/>
            <person name="Nelson W.C."/>
            <person name="Sullivan S.A."/>
            <person name="Rosovitz M.J."/>
            <person name="Haft D.H."/>
            <person name="Selengut J."/>
            <person name="Ward N."/>
        </authorList>
    </citation>
    <scope>NUCLEOTIDE SEQUENCE [LARGE SCALE GENOMIC DNA]</scope>
    <source>
        <strain evidence="2">ATCC 700808 / DSM 15171 / DSS-3</strain>
    </source>
</reference>
<protein>
    <recommendedName>
        <fullName evidence="3">Lipoprotein</fullName>
    </recommendedName>
</protein>